<dbReference type="PATRIC" id="fig|484020.3.peg.243"/>
<evidence type="ECO:0000313" key="1">
    <source>
        <dbReference type="EMBL" id="AFL03843.1"/>
    </source>
</evidence>
<dbReference type="EMBL" id="CP001361">
    <property type="protein sequence ID" value="AFL03843.1"/>
    <property type="molecule type" value="Genomic_DNA"/>
</dbReference>
<dbReference type="AlphaFoldDB" id="I3WG30"/>
<proteinExistence type="predicted"/>
<sequence>MERWKSQLADAMLTEGDLRSYVRAGTTTLRTYGRKWVCLRP</sequence>
<accession>I3WG30</accession>
<organism evidence="1 2">
    <name type="scientific">Bifidobacterium bifidum BGN4</name>
    <dbReference type="NCBI Taxonomy" id="484020"/>
    <lineage>
        <taxon>Bacteria</taxon>
        <taxon>Bacillati</taxon>
        <taxon>Actinomycetota</taxon>
        <taxon>Actinomycetes</taxon>
        <taxon>Bifidobacteriales</taxon>
        <taxon>Bifidobacteriaceae</taxon>
        <taxon>Bifidobacterium</taxon>
    </lineage>
</organism>
<reference evidence="1 2" key="1">
    <citation type="journal article" date="2012" name="J. Bacteriol.">
        <title>Complete Genome Sequence of the Probiotic Bacterium Bifidobacterium bifidum Strain BGN4.</title>
        <authorList>
            <person name="Yu D.S."/>
            <person name="Jeong H."/>
            <person name="Lee D.H."/>
            <person name="Kwon S.K."/>
            <person name="Song J.Y."/>
            <person name="Kim B.K."/>
            <person name="Park M.S."/>
            <person name="Ji G.E."/>
            <person name="Oh T.K."/>
            <person name="Kim J.F."/>
        </authorList>
    </citation>
    <scope>NUCLEOTIDE SEQUENCE [LARGE SCALE GENOMIC DNA]</scope>
    <source>
        <strain evidence="1 2">BGN4</strain>
    </source>
</reference>
<dbReference type="HOGENOM" id="CLU_3266384_0_0_11"/>
<name>I3WG30_BIFBI</name>
<evidence type="ECO:0000313" key="2">
    <source>
        <dbReference type="Proteomes" id="UP000006173"/>
    </source>
</evidence>
<dbReference type="KEGG" id="bbf:BBB_0247"/>
<dbReference type="Proteomes" id="UP000006173">
    <property type="component" value="Chromosome"/>
</dbReference>
<protein>
    <submittedName>
        <fullName evidence="1">Uncharacterized protein</fullName>
    </submittedName>
</protein>
<gene>
    <name evidence="1" type="ORF">BBB_0247</name>
</gene>